<dbReference type="CDD" id="cd02980">
    <property type="entry name" value="TRX_Fd_family"/>
    <property type="match status" value="1"/>
</dbReference>
<reference evidence="1 2" key="1">
    <citation type="submission" date="2019-10" db="EMBL/GenBank/DDBJ databases">
        <title>Draft Genome Sequence of Cytophagaceae sp. SJW1-29.</title>
        <authorList>
            <person name="Choi A."/>
        </authorList>
    </citation>
    <scope>NUCLEOTIDE SEQUENCE [LARGE SCALE GENOMIC DNA]</scope>
    <source>
        <strain evidence="1 2">SJW1-29</strain>
    </source>
</reference>
<sequence>MGKSSFPEKVIFVCDGKKCGRYSEIRKYCKDAIKEHGLKHEVEVIKMDCTDHCKQAPVVCFQPGNQWFVEVSEKQIRQLFDEIVLGQ</sequence>
<dbReference type="InterPro" id="IPR036249">
    <property type="entry name" value="Thioredoxin-like_sf"/>
</dbReference>
<gene>
    <name evidence="1" type="ORF">GBK04_04920</name>
</gene>
<proteinExistence type="predicted"/>
<dbReference type="Gene3D" id="3.40.30.10">
    <property type="entry name" value="Glutaredoxin"/>
    <property type="match status" value="1"/>
</dbReference>
<name>A0A7C9FN91_9BACT</name>
<accession>A0A7C9FN91</accession>
<evidence type="ECO:0000313" key="2">
    <source>
        <dbReference type="Proteomes" id="UP000479293"/>
    </source>
</evidence>
<comment type="caution">
    <text evidence="1">The sequence shown here is derived from an EMBL/GenBank/DDBJ whole genome shotgun (WGS) entry which is preliminary data.</text>
</comment>
<dbReference type="RefSeq" id="WP_152757387.1">
    <property type="nucleotide sequence ID" value="NZ_WHLY01000002.1"/>
</dbReference>
<protein>
    <submittedName>
        <fullName evidence="1">(2Fe-2S) ferredoxin domain-containing protein</fullName>
    </submittedName>
</protein>
<organism evidence="1 2">
    <name type="scientific">Salmonirosea aquatica</name>
    <dbReference type="NCBI Taxonomy" id="2654236"/>
    <lineage>
        <taxon>Bacteria</taxon>
        <taxon>Pseudomonadati</taxon>
        <taxon>Bacteroidota</taxon>
        <taxon>Cytophagia</taxon>
        <taxon>Cytophagales</taxon>
        <taxon>Spirosomataceae</taxon>
        <taxon>Salmonirosea</taxon>
    </lineage>
</organism>
<evidence type="ECO:0000313" key="1">
    <source>
        <dbReference type="EMBL" id="MPR32711.1"/>
    </source>
</evidence>
<dbReference type="SUPFAM" id="SSF52833">
    <property type="entry name" value="Thioredoxin-like"/>
    <property type="match status" value="1"/>
</dbReference>
<dbReference type="Proteomes" id="UP000479293">
    <property type="component" value="Unassembled WGS sequence"/>
</dbReference>
<dbReference type="AlphaFoldDB" id="A0A7C9FN91"/>
<keyword evidence="2" id="KW-1185">Reference proteome</keyword>
<dbReference type="EMBL" id="WHLY01000002">
    <property type="protein sequence ID" value="MPR32711.1"/>
    <property type="molecule type" value="Genomic_DNA"/>
</dbReference>